<evidence type="ECO:0000313" key="2">
    <source>
        <dbReference type="Proteomes" id="UP000623129"/>
    </source>
</evidence>
<name>A0A833W0E1_9POAL</name>
<reference evidence="1" key="1">
    <citation type="submission" date="2020-01" db="EMBL/GenBank/DDBJ databases">
        <title>Genome sequence of Kobresia littledalei, the first chromosome-level genome in the family Cyperaceae.</title>
        <authorList>
            <person name="Qu G."/>
        </authorList>
    </citation>
    <scope>NUCLEOTIDE SEQUENCE</scope>
    <source>
        <strain evidence="1">C.B.Clarke</strain>
        <tissue evidence="1">Leaf</tissue>
    </source>
</reference>
<sequence length="69" mass="7382">MLLSCQHSSTGILGTTMERLEGGAKYTNDVLLQARVGRMVEGLDLNLYQCGEDGRGARSKSISAISPPQ</sequence>
<dbReference type="Gene3D" id="2.40.50.140">
    <property type="entry name" value="Nucleic acid-binding proteins"/>
    <property type="match status" value="1"/>
</dbReference>
<protein>
    <submittedName>
        <fullName evidence="1">Uncharacterized protein</fullName>
    </submittedName>
</protein>
<accession>A0A833W0E1</accession>
<dbReference type="InterPro" id="IPR012340">
    <property type="entry name" value="NA-bd_OB-fold"/>
</dbReference>
<gene>
    <name evidence="1" type="ORF">FCM35_KLT16650</name>
</gene>
<comment type="caution">
    <text evidence="1">The sequence shown here is derived from an EMBL/GenBank/DDBJ whole genome shotgun (WGS) entry which is preliminary data.</text>
</comment>
<keyword evidence="2" id="KW-1185">Reference proteome</keyword>
<proteinExistence type="predicted"/>
<dbReference type="EMBL" id="SWLB01000004">
    <property type="protein sequence ID" value="KAF3339179.1"/>
    <property type="molecule type" value="Genomic_DNA"/>
</dbReference>
<dbReference type="Proteomes" id="UP000623129">
    <property type="component" value="Unassembled WGS sequence"/>
</dbReference>
<dbReference type="OrthoDB" id="342190at2759"/>
<dbReference type="AlphaFoldDB" id="A0A833W0E1"/>
<evidence type="ECO:0000313" key="1">
    <source>
        <dbReference type="EMBL" id="KAF3339179.1"/>
    </source>
</evidence>
<organism evidence="1 2">
    <name type="scientific">Carex littledalei</name>
    <dbReference type="NCBI Taxonomy" id="544730"/>
    <lineage>
        <taxon>Eukaryota</taxon>
        <taxon>Viridiplantae</taxon>
        <taxon>Streptophyta</taxon>
        <taxon>Embryophyta</taxon>
        <taxon>Tracheophyta</taxon>
        <taxon>Spermatophyta</taxon>
        <taxon>Magnoliopsida</taxon>
        <taxon>Liliopsida</taxon>
        <taxon>Poales</taxon>
        <taxon>Cyperaceae</taxon>
        <taxon>Cyperoideae</taxon>
        <taxon>Cariceae</taxon>
        <taxon>Carex</taxon>
        <taxon>Carex subgen. Euthyceras</taxon>
    </lineage>
</organism>